<keyword evidence="1" id="KW-1133">Transmembrane helix</keyword>
<dbReference type="PANTHER" id="PTHR37577">
    <property type="entry name" value="INTEGRAL MEMBRANE PROTEIN"/>
    <property type="match status" value="1"/>
</dbReference>
<feature type="transmembrane region" description="Helical" evidence="1">
    <location>
        <begin position="237"/>
        <end position="256"/>
    </location>
</feature>
<dbReference type="Proteomes" id="UP001465668">
    <property type="component" value="Unassembled WGS sequence"/>
</dbReference>
<evidence type="ECO:0000313" key="2">
    <source>
        <dbReference type="EMBL" id="KAK9772436.1"/>
    </source>
</evidence>
<keyword evidence="1" id="KW-0472">Membrane</keyword>
<organism evidence="2 3">
    <name type="scientific">Seiridium cardinale</name>
    <dbReference type="NCBI Taxonomy" id="138064"/>
    <lineage>
        <taxon>Eukaryota</taxon>
        <taxon>Fungi</taxon>
        <taxon>Dikarya</taxon>
        <taxon>Ascomycota</taxon>
        <taxon>Pezizomycotina</taxon>
        <taxon>Sordariomycetes</taxon>
        <taxon>Xylariomycetidae</taxon>
        <taxon>Amphisphaeriales</taxon>
        <taxon>Sporocadaceae</taxon>
        <taxon>Seiridium</taxon>
    </lineage>
</organism>
<dbReference type="PANTHER" id="PTHR37577:SF1">
    <property type="entry name" value="INTEGRAL MEMBRANE PROTEIN"/>
    <property type="match status" value="1"/>
</dbReference>
<feature type="transmembrane region" description="Helical" evidence="1">
    <location>
        <begin position="33"/>
        <end position="60"/>
    </location>
</feature>
<comment type="caution">
    <text evidence="2">The sequence shown here is derived from an EMBL/GenBank/DDBJ whole genome shotgun (WGS) entry which is preliminary data.</text>
</comment>
<dbReference type="EMBL" id="JARVKM010000061">
    <property type="protein sequence ID" value="KAK9772436.1"/>
    <property type="molecule type" value="Genomic_DNA"/>
</dbReference>
<feature type="transmembrane region" description="Helical" evidence="1">
    <location>
        <begin position="85"/>
        <end position="106"/>
    </location>
</feature>
<keyword evidence="1" id="KW-0812">Transmembrane</keyword>
<sequence length="321" mass="36410">MSYDATIEEALSVESVTTPNDVCEKVGEALPDIAGIGVMVSFAGQAFLSLLITIWVFFLARHGHLDLDLLEGTAEYQRRRKRLEIFSGMLQVGNDVQMLLGIAYMITVWTKQDKIGVYHLRLAFDTVSFVGVSGIVAFVWTRFCQAQLNRSPRRLSLQYLTIYLYAAFFFALNIVTLSHMLQWNDHSEGLGYCYATKGSADSGAEQPGTEIIYVLVTGFSLLITMIFAIFSGPKLRFPLVILAVLHFVVHLYFMIVVREANQKLLEGVDREDRWDFGQSTAMLLLGLAILEFAKRSVRYWRWNQKPDEEISEEGKLSQYDD</sequence>
<proteinExistence type="predicted"/>
<feature type="transmembrane region" description="Helical" evidence="1">
    <location>
        <begin position="211"/>
        <end position="230"/>
    </location>
</feature>
<feature type="transmembrane region" description="Helical" evidence="1">
    <location>
        <begin position="162"/>
        <end position="181"/>
    </location>
</feature>
<feature type="transmembrane region" description="Helical" evidence="1">
    <location>
        <begin position="276"/>
        <end position="293"/>
    </location>
</feature>
<reference evidence="2 3" key="1">
    <citation type="submission" date="2024-02" db="EMBL/GenBank/DDBJ databases">
        <title>First draft genome assembly of two strains of Seiridium cardinale.</title>
        <authorList>
            <person name="Emiliani G."/>
            <person name="Scali E."/>
        </authorList>
    </citation>
    <scope>NUCLEOTIDE SEQUENCE [LARGE SCALE GENOMIC DNA]</scope>
    <source>
        <strain evidence="2 3">BM-138-000479</strain>
    </source>
</reference>
<name>A0ABR2XFN8_9PEZI</name>
<protein>
    <submittedName>
        <fullName evidence="2">Uncharacterized protein</fullName>
    </submittedName>
</protein>
<dbReference type="InterPro" id="IPR053018">
    <property type="entry name" value="Elsinochrome_Biosynth-Asso"/>
</dbReference>
<evidence type="ECO:0000313" key="3">
    <source>
        <dbReference type="Proteomes" id="UP001465668"/>
    </source>
</evidence>
<gene>
    <name evidence="2" type="ORF">SCAR479_10809</name>
</gene>
<feature type="transmembrane region" description="Helical" evidence="1">
    <location>
        <begin position="118"/>
        <end position="141"/>
    </location>
</feature>
<evidence type="ECO:0000256" key="1">
    <source>
        <dbReference type="SAM" id="Phobius"/>
    </source>
</evidence>
<keyword evidence="3" id="KW-1185">Reference proteome</keyword>
<accession>A0ABR2XFN8</accession>